<gene>
    <name evidence="1" type="ORF">GMARGA_LOCUS14756</name>
</gene>
<keyword evidence="2" id="KW-1185">Reference proteome</keyword>
<evidence type="ECO:0000313" key="1">
    <source>
        <dbReference type="EMBL" id="CAG8734918.1"/>
    </source>
</evidence>
<dbReference type="Proteomes" id="UP000789901">
    <property type="component" value="Unassembled WGS sequence"/>
</dbReference>
<comment type="caution">
    <text evidence="1">The sequence shown here is derived from an EMBL/GenBank/DDBJ whole genome shotgun (WGS) entry which is preliminary data.</text>
</comment>
<organism evidence="1 2">
    <name type="scientific">Gigaspora margarita</name>
    <dbReference type="NCBI Taxonomy" id="4874"/>
    <lineage>
        <taxon>Eukaryota</taxon>
        <taxon>Fungi</taxon>
        <taxon>Fungi incertae sedis</taxon>
        <taxon>Mucoromycota</taxon>
        <taxon>Glomeromycotina</taxon>
        <taxon>Glomeromycetes</taxon>
        <taxon>Diversisporales</taxon>
        <taxon>Gigasporaceae</taxon>
        <taxon>Gigaspora</taxon>
    </lineage>
</organism>
<protein>
    <submittedName>
        <fullName evidence="1">27322_t:CDS:1</fullName>
    </submittedName>
</protein>
<proteinExistence type="predicted"/>
<feature type="non-terminal residue" evidence="1">
    <location>
        <position position="1"/>
    </location>
</feature>
<name>A0ABN7V5U4_GIGMA</name>
<sequence>MIVSKIIVKEIVLLEKVTFEKLYCQGCRDSVGEIRCRVNEY</sequence>
<accession>A0ABN7V5U4</accession>
<dbReference type="EMBL" id="CAJVQB010009902">
    <property type="protein sequence ID" value="CAG8734918.1"/>
    <property type="molecule type" value="Genomic_DNA"/>
</dbReference>
<evidence type="ECO:0000313" key="2">
    <source>
        <dbReference type="Proteomes" id="UP000789901"/>
    </source>
</evidence>
<reference evidence="1 2" key="1">
    <citation type="submission" date="2021-06" db="EMBL/GenBank/DDBJ databases">
        <authorList>
            <person name="Kallberg Y."/>
            <person name="Tangrot J."/>
            <person name="Rosling A."/>
        </authorList>
    </citation>
    <scope>NUCLEOTIDE SEQUENCE [LARGE SCALE GENOMIC DNA]</scope>
    <source>
        <strain evidence="1 2">120-4 pot B 10/14</strain>
    </source>
</reference>